<evidence type="ECO:0000313" key="3">
    <source>
        <dbReference type="Proteomes" id="UP001153709"/>
    </source>
</evidence>
<dbReference type="AlphaFoldDB" id="A0A9N9XB67"/>
<dbReference type="EMBL" id="OU898278">
    <property type="protein sequence ID" value="CAG9832295.1"/>
    <property type="molecule type" value="Genomic_DNA"/>
</dbReference>
<name>A0A9N9XB67_DIABA</name>
<accession>A0A9N9XB67</accession>
<feature type="compositionally biased region" description="Basic and acidic residues" evidence="1">
    <location>
        <begin position="88"/>
        <end position="100"/>
    </location>
</feature>
<gene>
    <name evidence="2" type="ORF">DIABBA_LOCUS5809</name>
</gene>
<reference evidence="2" key="1">
    <citation type="submission" date="2022-01" db="EMBL/GenBank/DDBJ databases">
        <authorList>
            <person name="King R."/>
        </authorList>
    </citation>
    <scope>NUCLEOTIDE SEQUENCE</scope>
</reference>
<feature type="region of interest" description="Disordered" evidence="1">
    <location>
        <begin position="80"/>
        <end position="112"/>
    </location>
</feature>
<evidence type="ECO:0000313" key="2">
    <source>
        <dbReference type="EMBL" id="CAG9832295.1"/>
    </source>
</evidence>
<dbReference type="OrthoDB" id="6757013at2759"/>
<proteinExistence type="predicted"/>
<protein>
    <submittedName>
        <fullName evidence="2">Uncharacterized protein</fullName>
    </submittedName>
</protein>
<sequence>MYLACNYIWTEDHGLCKENLRAAQYTQGVMERAMLGISLRDRMRNIDIRQRTNITVVAERIARLQWQWVGHVARDNPEKWTQRLTNWRPRENRRGVDRPQKSGQAVDANCEE</sequence>
<organism evidence="2 3">
    <name type="scientific">Diabrotica balteata</name>
    <name type="common">Banded cucumber beetle</name>
    <dbReference type="NCBI Taxonomy" id="107213"/>
    <lineage>
        <taxon>Eukaryota</taxon>
        <taxon>Metazoa</taxon>
        <taxon>Ecdysozoa</taxon>
        <taxon>Arthropoda</taxon>
        <taxon>Hexapoda</taxon>
        <taxon>Insecta</taxon>
        <taxon>Pterygota</taxon>
        <taxon>Neoptera</taxon>
        <taxon>Endopterygota</taxon>
        <taxon>Coleoptera</taxon>
        <taxon>Polyphaga</taxon>
        <taxon>Cucujiformia</taxon>
        <taxon>Chrysomeloidea</taxon>
        <taxon>Chrysomelidae</taxon>
        <taxon>Galerucinae</taxon>
        <taxon>Diabroticina</taxon>
        <taxon>Diabroticites</taxon>
        <taxon>Diabrotica</taxon>
    </lineage>
</organism>
<dbReference type="Proteomes" id="UP001153709">
    <property type="component" value="Chromosome 3"/>
</dbReference>
<evidence type="ECO:0000256" key="1">
    <source>
        <dbReference type="SAM" id="MobiDB-lite"/>
    </source>
</evidence>
<keyword evidence="3" id="KW-1185">Reference proteome</keyword>